<dbReference type="SUPFAM" id="SSF48452">
    <property type="entry name" value="TPR-like"/>
    <property type="match status" value="1"/>
</dbReference>
<keyword evidence="1" id="KW-0802">TPR repeat</keyword>
<protein>
    <submittedName>
        <fullName evidence="3">Uncharacterized protein</fullName>
    </submittedName>
</protein>
<comment type="caution">
    <text evidence="3">The sequence shown here is derived from an EMBL/GenBank/DDBJ whole genome shotgun (WGS) entry which is preliminary data.</text>
</comment>
<feature type="transmembrane region" description="Helical" evidence="2">
    <location>
        <begin position="7"/>
        <end position="28"/>
    </location>
</feature>
<dbReference type="InterPro" id="IPR037919">
    <property type="entry name" value="OGT"/>
</dbReference>
<feature type="repeat" description="TPR" evidence="1">
    <location>
        <begin position="104"/>
        <end position="137"/>
    </location>
</feature>
<dbReference type="Pfam" id="PF13181">
    <property type="entry name" value="TPR_8"/>
    <property type="match status" value="1"/>
</dbReference>
<feature type="repeat" description="TPR" evidence="1">
    <location>
        <begin position="179"/>
        <end position="212"/>
    </location>
</feature>
<dbReference type="InterPro" id="IPR011990">
    <property type="entry name" value="TPR-like_helical_dom_sf"/>
</dbReference>
<organism evidence="3 4">
    <name type="scientific">Candidatus Nealsonbacteria bacterium RBG_13_37_56</name>
    <dbReference type="NCBI Taxonomy" id="1801661"/>
    <lineage>
        <taxon>Bacteria</taxon>
        <taxon>Candidatus Nealsoniibacteriota</taxon>
    </lineage>
</organism>
<proteinExistence type="predicted"/>
<dbReference type="AlphaFoldDB" id="A0A1G2DXP5"/>
<dbReference type="Pfam" id="PF14559">
    <property type="entry name" value="TPR_19"/>
    <property type="match status" value="1"/>
</dbReference>
<keyword evidence="2" id="KW-0472">Membrane</keyword>
<dbReference type="PANTHER" id="PTHR44366:SF1">
    <property type="entry name" value="UDP-N-ACETYLGLUCOSAMINE--PEPTIDE N-ACETYLGLUCOSAMINYLTRANSFERASE 110 KDA SUBUNIT"/>
    <property type="match status" value="1"/>
</dbReference>
<dbReference type="Proteomes" id="UP000178893">
    <property type="component" value="Unassembled WGS sequence"/>
</dbReference>
<dbReference type="PANTHER" id="PTHR44366">
    <property type="entry name" value="UDP-N-ACETYLGLUCOSAMINE--PEPTIDE N-ACETYLGLUCOSAMINYLTRANSFERASE 110 KDA SUBUNIT"/>
    <property type="match status" value="1"/>
</dbReference>
<evidence type="ECO:0000313" key="3">
    <source>
        <dbReference type="EMBL" id="OGZ18344.1"/>
    </source>
</evidence>
<keyword evidence="2" id="KW-1133">Transmembrane helix</keyword>
<accession>A0A1G2DXP5</accession>
<dbReference type="InterPro" id="IPR019734">
    <property type="entry name" value="TPR_rpt"/>
</dbReference>
<dbReference type="EMBL" id="MHLW01000004">
    <property type="protein sequence ID" value="OGZ18344.1"/>
    <property type="molecule type" value="Genomic_DNA"/>
</dbReference>
<evidence type="ECO:0000313" key="4">
    <source>
        <dbReference type="Proteomes" id="UP000178893"/>
    </source>
</evidence>
<gene>
    <name evidence="3" type="ORF">A2V72_01055</name>
</gene>
<dbReference type="SMART" id="SM00028">
    <property type="entry name" value="TPR"/>
    <property type="match status" value="3"/>
</dbReference>
<keyword evidence="2" id="KW-0812">Transmembrane</keyword>
<evidence type="ECO:0000256" key="2">
    <source>
        <dbReference type="SAM" id="Phobius"/>
    </source>
</evidence>
<dbReference type="PROSITE" id="PS50005">
    <property type="entry name" value="TPR"/>
    <property type="match status" value="3"/>
</dbReference>
<name>A0A1G2DXP5_9BACT</name>
<sequence length="225" mass="25900">MTKEYKKVIIAIVVLVLIIGAGIFIYYLKNRPSEEMKVLFSLPEGAVLTEEQQIKYDAARTALGENINNPQALIALAQVKYDVQDLDGAINVYLRALEIQPTDTLILNNLADIYTQKEEYEKAAEFYLRIIEHTPKWVNAYRNLATIYRYHLKDKYPEMEQLLLDGIKIIKELEGGAPVDFYSMLAVFYDETGNIEKAIENYEIVVELTPENQSAKMRLEELKLK</sequence>
<feature type="repeat" description="TPR" evidence="1">
    <location>
        <begin position="70"/>
        <end position="103"/>
    </location>
</feature>
<dbReference type="GO" id="GO:0006493">
    <property type="term" value="P:protein O-linked glycosylation"/>
    <property type="evidence" value="ECO:0007669"/>
    <property type="project" value="InterPro"/>
</dbReference>
<evidence type="ECO:0000256" key="1">
    <source>
        <dbReference type="PROSITE-ProRule" id="PRU00339"/>
    </source>
</evidence>
<dbReference type="Gene3D" id="1.25.40.10">
    <property type="entry name" value="Tetratricopeptide repeat domain"/>
    <property type="match status" value="1"/>
</dbReference>
<reference evidence="3 4" key="1">
    <citation type="journal article" date="2016" name="Nat. Commun.">
        <title>Thousands of microbial genomes shed light on interconnected biogeochemical processes in an aquifer system.</title>
        <authorList>
            <person name="Anantharaman K."/>
            <person name="Brown C.T."/>
            <person name="Hug L.A."/>
            <person name="Sharon I."/>
            <person name="Castelle C.J."/>
            <person name="Probst A.J."/>
            <person name="Thomas B.C."/>
            <person name="Singh A."/>
            <person name="Wilkins M.J."/>
            <person name="Karaoz U."/>
            <person name="Brodie E.L."/>
            <person name="Williams K.H."/>
            <person name="Hubbard S.S."/>
            <person name="Banfield J.F."/>
        </authorList>
    </citation>
    <scope>NUCLEOTIDE SEQUENCE [LARGE SCALE GENOMIC DNA]</scope>
</reference>
<dbReference type="GO" id="GO:0097363">
    <property type="term" value="F:protein O-acetylglucosaminyltransferase activity"/>
    <property type="evidence" value="ECO:0007669"/>
    <property type="project" value="TreeGrafter"/>
</dbReference>